<keyword evidence="2" id="KW-1185">Reference proteome</keyword>
<comment type="caution">
    <text evidence="1">The sequence shown here is derived from an EMBL/GenBank/DDBJ whole genome shotgun (WGS) entry which is preliminary data.</text>
</comment>
<evidence type="ECO:0000313" key="1">
    <source>
        <dbReference type="EMBL" id="CAH3041512.1"/>
    </source>
</evidence>
<proteinExistence type="predicted"/>
<gene>
    <name evidence="1" type="ORF">PLOB_00048291</name>
</gene>
<dbReference type="Proteomes" id="UP001159405">
    <property type="component" value="Unassembled WGS sequence"/>
</dbReference>
<protein>
    <recommendedName>
        <fullName evidence="3">Reverse transcriptase domain-containing protein</fullName>
    </recommendedName>
</protein>
<dbReference type="EMBL" id="CALNXK010000009">
    <property type="protein sequence ID" value="CAH3041512.1"/>
    <property type="molecule type" value="Genomic_DNA"/>
</dbReference>
<evidence type="ECO:0000313" key="2">
    <source>
        <dbReference type="Proteomes" id="UP001159405"/>
    </source>
</evidence>
<reference evidence="1 2" key="1">
    <citation type="submission" date="2022-05" db="EMBL/GenBank/DDBJ databases">
        <authorList>
            <consortium name="Genoscope - CEA"/>
            <person name="William W."/>
        </authorList>
    </citation>
    <scope>NUCLEOTIDE SEQUENCE [LARGE SCALE GENOMIC DNA]</scope>
</reference>
<name>A0ABN8N4K9_9CNID</name>
<organism evidence="1 2">
    <name type="scientific">Porites lobata</name>
    <dbReference type="NCBI Taxonomy" id="104759"/>
    <lineage>
        <taxon>Eukaryota</taxon>
        <taxon>Metazoa</taxon>
        <taxon>Cnidaria</taxon>
        <taxon>Anthozoa</taxon>
        <taxon>Hexacorallia</taxon>
        <taxon>Scleractinia</taxon>
        <taxon>Fungiina</taxon>
        <taxon>Poritidae</taxon>
        <taxon>Porites</taxon>
    </lineage>
</organism>
<accession>A0ABN8N4K9</accession>
<sequence>MYADYTQIFASSPNAHRFIVKLNSDLAEVRNETNKLQMHPSKSKLLFIGSSYNLNNKISEQPVVLGLSCRFDL</sequence>
<evidence type="ECO:0008006" key="3">
    <source>
        <dbReference type="Google" id="ProtNLM"/>
    </source>
</evidence>